<evidence type="ECO:0000313" key="2">
    <source>
        <dbReference type="EMBL" id="MFC5133793.1"/>
    </source>
</evidence>
<dbReference type="Pfam" id="PF24839">
    <property type="entry name" value="DUF7718"/>
    <property type="match status" value="1"/>
</dbReference>
<name>A0ABD5QNM4_9EURY</name>
<dbReference type="RefSeq" id="WP_122106454.1">
    <property type="nucleotide sequence ID" value="NZ_JBHSKV010000004.1"/>
</dbReference>
<organism evidence="2 3">
    <name type="scientific">Halorubrum glutamatedens</name>
    <dbReference type="NCBI Taxonomy" id="2707018"/>
    <lineage>
        <taxon>Archaea</taxon>
        <taxon>Methanobacteriati</taxon>
        <taxon>Methanobacteriota</taxon>
        <taxon>Stenosarchaea group</taxon>
        <taxon>Halobacteria</taxon>
        <taxon>Halobacteriales</taxon>
        <taxon>Haloferacaceae</taxon>
        <taxon>Halorubrum</taxon>
    </lineage>
</organism>
<proteinExistence type="predicted"/>
<keyword evidence="3" id="KW-1185">Reference proteome</keyword>
<protein>
    <recommendedName>
        <fullName evidence="1">DUF7718 domain-containing protein</fullName>
    </recommendedName>
</protein>
<evidence type="ECO:0000313" key="3">
    <source>
        <dbReference type="Proteomes" id="UP001596145"/>
    </source>
</evidence>
<accession>A0ABD5QNM4</accession>
<reference evidence="2 3" key="1">
    <citation type="journal article" date="2019" name="Int. J. Syst. Evol. Microbiol.">
        <title>The Global Catalogue of Microorganisms (GCM) 10K type strain sequencing project: providing services to taxonomists for standard genome sequencing and annotation.</title>
        <authorList>
            <consortium name="The Broad Institute Genomics Platform"/>
            <consortium name="The Broad Institute Genome Sequencing Center for Infectious Disease"/>
            <person name="Wu L."/>
            <person name="Ma J."/>
        </authorList>
    </citation>
    <scope>NUCLEOTIDE SEQUENCE [LARGE SCALE GENOMIC DNA]</scope>
    <source>
        <strain evidence="2 3">CGMCC 1.16026</strain>
    </source>
</reference>
<comment type="caution">
    <text evidence="2">The sequence shown here is derived from an EMBL/GenBank/DDBJ whole genome shotgun (WGS) entry which is preliminary data.</text>
</comment>
<dbReference type="AlphaFoldDB" id="A0ABD5QNM4"/>
<dbReference type="EMBL" id="JBHSKV010000004">
    <property type="protein sequence ID" value="MFC5133793.1"/>
    <property type="molecule type" value="Genomic_DNA"/>
</dbReference>
<feature type="domain" description="DUF7718" evidence="1">
    <location>
        <begin position="22"/>
        <end position="112"/>
    </location>
</feature>
<dbReference type="Proteomes" id="UP001596145">
    <property type="component" value="Unassembled WGS sequence"/>
</dbReference>
<sequence>MTEGYDFDYLYEAGRLRGVVSQIGVRADPDINHVDSFAVVLFFESSDGTVVEVAKVDDSTHEEGNIHVDRYYRERDSERKDFDVQLSNVWEADEYLLHNWERFVRAYLDTHGKQPPDED</sequence>
<dbReference type="InterPro" id="IPR056135">
    <property type="entry name" value="DUF7718"/>
</dbReference>
<gene>
    <name evidence="2" type="ORF">ACFPJA_03510</name>
</gene>
<evidence type="ECO:0000259" key="1">
    <source>
        <dbReference type="Pfam" id="PF24839"/>
    </source>
</evidence>